<dbReference type="EMBL" id="BAABME010003585">
    <property type="protein sequence ID" value="GAA0159379.1"/>
    <property type="molecule type" value="Genomic_DNA"/>
</dbReference>
<evidence type="ECO:0008006" key="5">
    <source>
        <dbReference type="Google" id="ProtNLM"/>
    </source>
</evidence>
<dbReference type="Pfam" id="PF00078">
    <property type="entry name" value="RVT_1"/>
    <property type="match status" value="1"/>
</dbReference>
<sequence length="442" mass="50927">MDKTIPTEACSVLNVQPSFQEVKEAFLNMAIGKCLGPDLLSVQLCVLNATTISLIPKTEHPSSVKEYRPISCCNIFDKAITKVLMNRMRPLMHGLISLSQSAFIAGRNLGDSVLMLQELVQGYHKEDGVPRATIKIDLQKAYDMVEWENLWVGMSALGFPQRFIFLLQRCITEAKFSININGTLKGWFSNSRGLRQGGPISSYLFILVLEIFNGLMREASCRQEFTFHPHYLTGLRLNCDNSKAEGGLGFKSLVDWNTVCLCKLLRNISSRKEMLRVKWVHTVRLKGRSVWGYKKKPPDPWYWKKLNKVRLVVQNKYSVSVQNGEDVSFWFDCWAPFGFVWGYQISGHEFIAWMLFHGKMNTKDRLLRWGLNVDPKCVFFVEVESQNHLFFECQFSAQIWRVFGDGQKSEDLVYHRVIASVHGRASLWRCIKRTEANWRLCL</sequence>
<gene>
    <name evidence="3" type="ORF">LIER_16167</name>
</gene>
<evidence type="ECO:0000313" key="3">
    <source>
        <dbReference type="EMBL" id="GAA0159379.1"/>
    </source>
</evidence>
<dbReference type="CDD" id="cd01650">
    <property type="entry name" value="RT_nLTR_like"/>
    <property type="match status" value="1"/>
</dbReference>
<protein>
    <recommendedName>
        <fullName evidence="5">Reverse transcriptase domain-containing protein</fullName>
    </recommendedName>
</protein>
<evidence type="ECO:0000259" key="2">
    <source>
        <dbReference type="Pfam" id="PF13966"/>
    </source>
</evidence>
<accession>A0AAV3Q5L2</accession>
<organism evidence="3 4">
    <name type="scientific">Lithospermum erythrorhizon</name>
    <name type="common">Purple gromwell</name>
    <name type="synonym">Lithospermum officinale var. erythrorhizon</name>
    <dbReference type="NCBI Taxonomy" id="34254"/>
    <lineage>
        <taxon>Eukaryota</taxon>
        <taxon>Viridiplantae</taxon>
        <taxon>Streptophyta</taxon>
        <taxon>Embryophyta</taxon>
        <taxon>Tracheophyta</taxon>
        <taxon>Spermatophyta</taxon>
        <taxon>Magnoliopsida</taxon>
        <taxon>eudicotyledons</taxon>
        <taxon>Gunneridae</taxon>
        <taxon>Pentapetalae</taxon>
        <taxon>asterids</taxon>
        <taxon>lamiids</taxon>
        <taxon>Boraginales</taxon>
        <taxon>Boraginaceae</taxon>
        <taxon>Boraginoideae</taxon>
        <taxon>Lithospermeae</taxon>
        <taxon>Lithospermum</taxon>
    </lineage>
</organism>
<dbReference type="InterPro" id="IPR052343">
    <property type="entry name" value="Retrotransposon-Effector_Assoc"/>
</dbReference>
<dbReference type="PANTHER" id="PTHR46890">
    <property type="entry name" value="NON-LTR RETROLELEMENT REVERSE TRANSCRIPTASE-LIKE PROTEIN-RELATED"/>
    <property type="match status" value="1"/>
</dbReference>
<evidence type="ECO:0000313" key="4">
    <source>
        <dbReference type="Proteomes" id="UP001454036"/>
    </source>
</evidence>
<reference evidence="3 4" key="1">
    <citation type="submission" date="2024-01" db="EMBL/GenBank/DDBJ databases">
        <title>The complete chloroplast genome sequence of Lithospermum erythrorhizon: insights into the phylogenetic relationship among Boraginaceae species and the maternal lineages of purple gromwells.</title>
        <authorList>
            <person name="Okada T."/>
            <person name="Watanabe K."/>
        </authorList>
    </citation>
    <scope>NUCLEOTIDE SEQUENCE [LARGE SCALE GENOMIC DNA]</scope>
</reference>
<feature type="domain" description="Reverse transcriptase" evidence="1">
    <location>
        <begin position="55"/>
        <end position="218"/>
    </location>
</feature>
<dbReference type="InterPro" id="IPR043502">
    <property type="entry name" value="DNA/RNA_pol_sf"/>
</dbReference>
<comment type="caution">
    <text evidence="3">The sequence shown here is derived from an EMBL/GenBank/DDBJ whole genome shotgun (WGS) entry which is preliminary data.</text>
</comment>
<dbReference type="Pfam" id="PF13966">
    <property type="entry name" value="zf-RVT"/>
    <property type="match status" value="1"/>
</dbReference>
<name>A0AAV3Q5L2_LITER</name>
<feature type="domain" description="Reverse transcriptase zinc-binding" evidence="2">
    <location>
        <begin position="337"/>
        <end position="400"/>
    </location>
</feature>
<dbReference type="PANTHER" id="PTHR46890:SF48">
    <property type="entry name" value="RNA-DIRECTED DNA POLYMERASE"/>
    <property type="match status" value="1"/>
</dbReference>
<dbReference type="SUPFAM" id="SSF56672">
    <property type="entry name" value="DNA/RNA polymerases"/>
    <property type="match status" value="1"/>
</dbReference>
<keyword evidence="4" id="KW-1185">Reference proteome</keyword>
<evidence type="ECO:0000259" key="1">
    <source>
        <dbReference type="Pfam" id="PF00078"/>
    </source>
</evidence>
<dbReference type="AlphaFoldDB" id="A0AAV3Q5L2"/>
<dbReference type="InterPro" id="IPR000477">
    <property type="entry name" value="RT_dom"/>
</dbReference>
<dbReference type="InterPro" id="IPR026960">
    <property type="entry name" value="RVT-Znf"/>
</dbReference>
<proteinExistence type="predicted"/>
<dbReference type="Proteomes" id="UP001454036">
    <property type="component" value="Unassembled WGS sequence"/>
</dbReference>